<feature type="domain" description="GGDEF" evidence="2">
    <location>
        <begin position="31"/>
        <end position="164"/>
    </location>
</feature>
<name>A0ABM5NWJ1_9CLOT</name>
<dbReference type="Gene3D" id="3.30.70.270">
    <property type="match status" value="1"/>
</dbReference>
<evidence type="ECO:0000259" key="1">
    <source>
        <dbReference type="PROSITE" id="PS50883"/>
    </source>
</evidence>
<dbReference type="RefSeq" id="WP_023162756.1">
    <property type="nucleotide sequence ID" value="NC_022592.1"/>
</dbReference>
<evidence type="ECO:0000313" key="3">
    <source>
        <dbReference type="EMBL" id="AGY76849.1"/>
    </source>
</evidence>
<dbReference type="Gene3D" id="3.20.20.450">
    <property type="entry name" value="EAL domain"/>
    <property type="match status" value="1"/>
</dbReference>
<reference evidence="4" key="1">
    <citation type="journal article" date="2014" name="Biotechnol. Biofuels">
        <title>Comparison of single-molecule sequencing and hybrid approaches for finishing the genome of Clostridium autoethanogenum and analysis of CRISPR systems in industrial relevant Clostridia.</title>
        <authorList>
            <person name="Brown S.D."/>
            <person name="Nagaraju S."/>
            <person name="Utturkar S."/>
            <person name="De Tissera S."/>
            <person name="Segovia S."/>
            <person name="Mitchell W."/>
            <person name="Land M.L."/>
            <person name="Dassanayake A."/>
            <person name="Kopke M."/>
        </authorList>
    </citation>
    <scope>NUCLEOTIDE SEQUENCE [LARGE SCALE GENOMIC DNA]</scope>
    <source>
        <strain evidence="4">DSM 10061</strain>
    </source>
</reference>
<dbReference type="InterPro" id="IPR001633">
    <property type="entry name" value="EAL_dom"/>
</dbReference>
<dbReference type="Pfam" id="PF00563">
    <property type="entry name" value="EAL"/>
    <property type="match status" value="1"/>
</dbReference>
<evidence type="ECO:0000259" key="2">
    <source>
        <dbReference type="PROSITE" id="PS50887"/>
    </source>
</evidence>
<dbReference type="InterPro" id="IPR035919">
    <property type="entry name" value="EAL_sf"/>
</dbReference>
<dbReference type="SMART" id="SM00052">
    <property type="entry name" value="EAL"/>
    <property type="match status" value="1"/>
</dbReference>
<dbReference type="PANTHER" id="PTHR33121">
    <property type="entry name" value="CYCLIC DI-GMP PHOSPHODIESTERASE PDEF"/>
    <property type="match status" value="1"/>
</dbReference>
<dbReference type="Pfam" id="PF00990">
    <property type="entry name" value="GGDEF"/>
    <property type="match status" value="1"/>
</dbReference>
<dbReference type="SUPFAM" id="SSF55073">
    <property type="entry name" value="Nucleotide cyclase"/>
    <property type="match status" value="1"/>
</dbReference>
<dbReference type="PROSITE" id="PS50887">
    <property type="entry name" value="GGDEF"/>
    <property type="match status" value="1"/>
</dbReference>
<dbReference type="PROSITE" id="PS50883">
    <property type="entry name" value="EAL"/>
    <property type="match status" value="1"/>
</dbReference>
<dbReference type="PANTHER" id="PTHR33121:SF71">
    <property type="entry name" value="OXYGEN SENSOR PROTEIN DOSP"/>
    <property type="match status" value="1"/>
</dbReference>
<dbReference type="Proteomes" id="UP000017590">
    <property type="component" value="Chromosome"/>
</dbReference>
<dbReference type="SUPFAM" id="SSF141868">
    <property type="entry name" value="EAL domain-like"/>
    <property type="match status" value="1"/>
</dbReference>
<organism evidence="3 4">
    <name type="scientific">Clostridium autoethanogenum DSM 10061</name>
    <dbReference type="NCBI Taxonomy" id="1341692"/>
    <lineage>
        <taxon>Bacteria</taxon>
        <taxon>Bacillati</taxon>
        <taxon>Bacillota</taxon>
        <taxon>Clostridia</taxon>
        <taxon>Eubacteriales</taxon>
        <taxon>Clostridiaceae</taxon>
        <taxon>Clostridium</taxon>
    </lineage>
</organism>
<sequence length="437" mass="50681">MPIKKDCYAYDFNYSIHNFDEFMHKYVKEKDSFAICFLNMTNLGLCNHILEYKYGNVLLHNVVNKVRHCINQKAYIYKFGGDVLLLIIPNIKCRDNAVKIIKRIISINNDIFLLAGKKIRIEIKLGVALYPYDNGELHDVFKYASIALNCVNKNCDSTYEFFNVNMYENNAMEEKIGTDIQDAFINHEFILYYQPQVNVDSGKVYGVEALIRWNHPEFGILTPSYFIDGIERSGEIKKVGRIVFYMACLEAKRLHKLGYSDLIMSVNLSIRQFEDDFFITFIKNILEITQVKPEYINFEITERTAINSTEKITSALRNIKDIGIKIFVDDFGTQYSFLNYLYTVPIDGIKIDRSFINGIDRCEKKFIIVKNLIKLANDLNLEVVAEGMETVEQLRYLERANCRNVQGFLFGKPLNPNELTSFMKTAKFETSRVIASL</sequence>
<gene>
    <name evidence="3" type="ORF">CAETHG_2642</name>
</gene>
<keyword evidence="4" id="KW-1185">Reference proteome</keyword>
<dbReference type="InterPro" id="IPR029787">
    <property type="entry name" value="Nucleotide_cyclase"/>
</dbReference>
<protein>
    <submittedName>
        <fullName evidence="3">GGDEF domain-containing phosphodiesterase</fullName>
    </submittedName>
</protein>
<dbReference type="EMBL" id="CP006763">
    <property type="protein sequence ID" value="AGY76849.1"/>
    <property type="molecule type" value="Genomic_DNA"/>
</dbReference>
<accession>A0ABM5NWJ1</accession>
<dbReference type="SMART" id="SM00267">
    <property type="entry name" value="GGDEF"/>
    <property type="match status" value="1"/>
</dbReference>
<dbReference type="InterPro" id="IPR000160">
    <property type="entry name" value="GGDEF_dom"/>
</dbReference>
<feature type="domain" description="EAL" evidence="1">
    <location>
        <begin position="173"/>
        <end position="427"/>
    </location>
</feature>
<dbReference type="InterPro" id="IPR050706">
    <property type="entry name" value="Cyclic-di-GMP_PDE-like"/>
</dbReference>
<dbReference type="CDD" id="cd01948">
    <property type="entry name" value="EAL"/>
    <property type="match status" value="1"/>
</dbReference>
<evidence type="ECO:0000313" key="4">
    <source>
        <dbReference type="Proteomes" id="UP000017590"/>
    </source>
</evidence>
<proteinExistence type="predicted"/>
<dbReference type="InterPro" id="IPR043128">
    <property type="entry name" value="Rev_trsase/Diguanyl_cyclase"/>
</dbReference>